<evidence type="ECO:0000313" key="2">
    <source>
        <dbReference type="Proteomes" id="UP001239111"/>
    </source>
</evidence>
<protein>
    <submittedName>
        <fullName evidence="1">Uncharacterized protein</fullName>
    </submittedName>
</protein>
<proteinExistence type="predicted"/>
<dbReference type="EMBL" id="CM056742">
    <property type="protein sequence ID" value="KAJ8675375.1"/>
    <property type="molecule type" value="Genomic_DNA"/>
</dbReference>
<name>A0ACC2P0Q6_9HYME</name>
<accession>A0ACC2P0Q6</accession>
<dbReference type="Proteomes" id="UP001239111">
    <property type="component" value="Chromosome 2"/>
</dbReference>
<gene>
    <name evidence="1" type="ORF">QAD02_011161</name>
</gene>
<keyword evidence="2" id="KW-1185">Reference proteome</keyword>
<comment type="caution">
    <text evidence="1">The sequence shown here is derived from an EMBL/GenBank/DDBJ whole genome shotgun (WGS) entry which is preliminary data.</text>
</comment>
<organism evidence="1 2">
    <name type="scientific">Eretmocerus hayati</name>
    <dbReference type="NCBI Taxonomy" id="131215"/>
    <lineage>
        <taxon>Eukaryota</taxon>
        <taxon>Metazoa</taxon>
        <taxon>Ecdysozoa</taxon>
        <taxon>Arthropoda</taxon>
        <taxon>Hexapoda</taxon>
        <taxon>Insecta</taxon>
        <taxon>Pterygota</taxon>
        <taxon>Neoptera</taxon>
        <taxon>Endopterygota</taxon>
        <taxon>Hymenoptera</taxon>
        <taxon>Apocrita</taxon>
        <taxon>Proctotrupomorpha</taxon>
        <taxon>Chalcidoidea</taxon>
        <taxon>Aphelinidae</taxon>
        <taxon>Aphelininae</taxon>
        <taxon>Eretmocerus</taxon>
    </lineage>
</organism>
<reference evidence="1" key="1">
    <citation type="submission" date="2023-04" db="EMBL/GenBank/DDBJ databases">
        <title>A chromosome-level genome assembly of the parasitoid wasp Eretmocerus hayati.</title>
        <authorList>
            <person name="Zhong Y."/>
            <person name="Liu S."/>
            <person name="Liu Y."/>
        </authorList>
    </citation>
    <scope>NUCLEOTIDE SEQUENCE</scope>
    <source>
        <strain evidence="1">ZJU_SS_LIU_2023</strain>
    </source>
</reference>
<sequence length="143" mass="15312">MLKALKENAQKKLSCKTISAVITVAAYFGTLERSGTSAAGCKAGFKSVRIVDEPTAAAMSFGLDKPGTQTILVFDLGGGTSDVSVIQVSDGMYTAVTKEGDEHLGGEDFTQLLFEHVSSRYLTDHKIDFTTNDVTKARLRVLC</sequence>
<evidence type="ECO:0000313" key="1">
    <source>
        <dbReference type="EMBL" id="KAJ8675375.1"/>
    </source>
</evidence>